<dbReference type="GO" id="GO:0006935">
    <property type="term" value="P:chemotaxis"/>
    <property type="evidence" value="ECO:0007669"/>
    <property type="project" value="InterPro"/>
</dbReference>
<comment type="similarity">
    <text evidence="7">Belongs to the methyl-accepting chemotaxis (MCP) protein family.</text>
</comment>
<evidence type="ECO:0000313" key="11">
    <source>
        <dbReference type="EMBL" id="OUL56969.1"/>
    </source>
</evidence>
<dbReference type="AlphaFoldDB" id="A0A244CP34"/>
<keyword evidence="2" id="KW-0997">Cell inner membrane</keyword>
<dbReference type="OrthoDB" id="2489132at2"/>
<dbReference type="PROSITE" id="PS50192">
    <property type="entry name" value="T_SNARE"/>
    <property type="match status" value="1"/>
</dbReference>
<comment type="subcellular location">
    <subcellularLocation>
        <location evidence="1">Cell inner membrane</location>
        <topology evidence="1">Multi-pass membrane protein</topology>
    </subcellularLocation>
</comment>
<keyword evidence="12" id="KW-1185">Reference proteome</keyword>
<dbReference type="Proteomes" id="UP000194841">
    <property type="component" value="Unassembled WGS sequence"/>
</dbReference>
<organism evidence="11 12">
    <name type="scientific">Pseudoalteromonas ulvae</name>
    <dbReference type="NCBI Taxonomy" id="107327"/>
    <lineage>
        <taxon>Bacteria</taxon>
        <taxon>Pseudomonadati</taxon>
        <taxon>Pseudomonadota</taxon>
        <taxon>Gammaproteobacteria</taxon>
        <taxon>Alteromonadales</taxon>
        <taxon>Pseudoalteromonadaceae</taxon>
        <taxon>Pseudoalteromonas</taxon>
    </lineage>
</organism>
<dbReference type="PANTHER" id="PTHR32089:SF119">
    <property type="entry name" value="METHYL-ACCEPTING CHEMOTAXIS PROTEIN CTPL"/>
    <property type="match status" value="1"/>
</dbReference>
<sequence>MAYSIQEVVKLSTNSAESANEAKTTADNGLQLIDKTVSVNNHLAETIERAMSDMNDLAQSRDSIGAVVEVITKISEQTNLLALNAAIEAARAGEQGRGFSVVADEVRSLAQRTQESTNEIQTMIEALQTGTQAAVSSMSSSSQEARNSVQLSADTRDALTQILAMISSINDMNNQVAVAVEEQSSVCEDINQNITGIAQASETSAQSAQQAAQSSERMAELANELALIAQEFKVR</sequence>
<evidence type="ECO:0000256" key="6">
    <source>
        <dbReference type="ARBA" id="ARBA00023224"/>
    </source>
</evidence>
<keyword evidence="4" id="KW-1133">Transmembrane helix</keyword>
<dbReference type="GO" id="GO:0004888">
    <property type="term" value="F:transmembrane signaling receptor activity"/>
    <property type="evidence" value="ECO:0007669"/>
    <property type="project" value="InterPro"/>
</dbReference>
<evidence type="ECO:0000259" key="10">
    <source>
        <dbReference type="PROSITE" id="PS50192"/>
    </source>
</evidence>
<evidence type="ECO:0000256" key="4">
    <source>
        <dbReference type="ARBA" id="ARBA00022989"/>
    </source>
</evidence>
<evidence type="ECO:0008006" key="13">
    <source>
        <dbReference type="Google" id="ProtNLM"/>
    </source>
</evidence>
<evidence type="ECO:0000256" key="7">
    <source>
        <dbReference type="ARBA" id="ARBA00029447"/>
    </source>
</evidence>
<protein>
    <recommendedName>
        <fullName evidence="13">Methyl-accepting transducer domain-containing protein</fullName>
    </recommendedName>
</protein>
<feature type="domain" description="T-SNARE coiled-coil homology" evidence="10">
    <location>
        <begin position="149"/>
        <end position="211"/>
    </location>
</feature>
<dbReference type="EMBL" id="MWPV01000005">
    <property type="protein sequence ID" value="OUL56969.1"/>
    <property type="molecule type" value="Genomic_DNA"/>
</dbReference>
<dbReference type="GO" id="GO:0007165">
    <property type="term" value="P:signal transduction"/>
    <property type="evidence" value="ECO:0007669"/>
    <property type="project" value="UniProtKB-KW"/>
</dbReference>
<dbReference type="RefSeq" id="WP_086745223.1">
    <property type="nucleotide sequence ID" value="NZ_MWPV01000005.1"/>
</dbReference>
<dbReference type="Gene3D" id="1.10.287.950">
    <property type="entry name" value="Methyl-accepting chemotaxis protein"/>
    <property type="match status" value="1"/>
</dbReference>
<gene>
    <name evidence="11" type="ORF">B1199_16530</name>
</gene>
<dbReference type="PRINTS" id="PR00260">
    <property type="entry name" value="CHEMTRNSDUCR"/>
</dbReference>
<evidence type="ECO:0000256" key="8">
    <source>
        <dbReference type="PROSITE-ProRule" id="PRU00284"/>
    </source>
</evidence>
<dbReference type="PANTHER" id="PTHR32089">
    <property type="entry name" value="METHYL-ACCEPTING CHEMOTAXIS PROTEIN MCPB"/>
    <property type="match status" value="1"/>
</dbReference>
<comment type="caution">
    <text evidence="11">The sequence shown here is derived from an EMBL/GenBank/DDBJ whole genome shotgun (WGS) entry which is preliminary data.</text>
</comment>
<evidence type="ECO:0000256" key="2">
    <source>
        <dbReference type="ARBA" id="ARBA00022519"/>
    </source>
</evidence>
<dbReference type="InterPro" id="IPR004089">
    <property type="entry name" value="MCPsignal_dom"/>
</dbReference>
<dbReference type="SUPFAM" id="SSF58104">
    <property type="entry name" value="Methyl-accepting chemotaxis protein (MCP) signaling domain"/>
    <property type="match status" value="1"/>
</dbReference>
<dbReference type="SMART" id="SM00283">
    <property type="entry name" value="MA"/>
    <property type="match status" value="1"/>
</dbReference>
<keyword evidence="6 8" id="KW-0807">Transducer</keyword>
<proteinExistence type="inferred from homology"/>
<reference evidence="11 12" key="1">
    <citation type="submission" date="2017-02" db="EMBL/GenBank/DDBJ databases">
        <title>Pseudoalteromonas ulvae TC14 Genome.</title>
        <authorList>
            <person name="Molmeret M."/>
        </authorList>
    </citation>
    <scope>NUCLEOTIDE SEQUENCE [LARGE SCALE GENOMIC DNA]</scope>
    <source>
        <strain evidence="11">TC14</strain>
    </source>
</reference>
<accession>A0A244CP34</accession>
<evidence type="ECO:0000256" key="5">
    <source>
        <dbReference type="ARBA" id="ARBA00023136"/>
    </source>
</evidence>
<dbReference type="InterPro" id="IPR004090">
    <property type="entry name" value="Chemotax_Me-accpt_rcpt"/>
</dbReference>
<dbReference type="PROSITE" id="PS50111">
    <property type="entry name" value="CHEMOTAXIS_TRANSDUC_2"/>
    <property type="match status" value="1"/>
</dbReference>
<dbReference type="FunFam" id="1.10.287.950:FF:000001">
    <property type="entry name" value="Methyl-accepting chemotaxis sensory transducer"/>
    <property type="match status" value="1"/>
</dbReference>
<dbReference type="Pfam" id="PF00015">
    <property type="entry name" value="MCPsignal"/>
    <property type="match status" value="1"/>
</dbReference>
<dbReference type="GO" id="GO:0005886">
    <property type="term" value="C:plasma membrane"/>
    <property type="evidence" value="ECO:0007669"/>
    <property type="project" value="UniProtKB-SubCell"/>
</dbReference>
<evidence type="ECO:0000259" key="9">
    <source>
        <dbReference type="PROSITE" id="PS50111"/>
    </source>
</evidence>
<keyword evidence="2" id="KW-1003">Cell membrane</keyword>
<dbReference type="InterPro" id="IPR000727">
    <property type="entry name" value="T_SNARE_dom"/>
</dbReference>
<evidence type="ECO:0000256" key="1">
    <source>
        <dbReference type="ARBA" id="ARBA00004429"/>
    </source>
</evidence>
<feature type="domain" description="Methyl-accepting transducer" evidence="9">
    <location>
        <begin position="1"/>
        <end position="198"/>
    </location>
</feature>
<evidence type="ECO:0000256" key="3">
    <source>
        <dbReference type="ARBA" id="ARBA00022692"/>
    </source>
</evidence>
<name>A0A244CP34_PSEDV</name>
<keyword evidence="3" id="KW-0812">Transmembrane</keyword>
<evidence type="ECO:0000313" key="12">
    <source>
        <dbReference type="Proteomes" id="UP000194841"/>
    </source>
</evidence>
<keyword evidence="5" id="KW-0472">Membrane</keyword>